<dbReference type="Proteomes" id="UP000230837">
    <property type="component" value="Unassembled WGS sequence"/>
</dbReference>
<proteinExistence type="predicted"/>
<gene>
    <name evidence="2" type="ORF">COZ82_02385</name>
</gene>
<protein>
    <submittedName>
        <fullName evidence="2">Uncharacterized protein</fullName>
    </submittedName>
</protein>
<evidence type="ECO:0000256" key="1">
    <source>
        <dbReference type="SAM" id="Phobius"/>
    </source>
</evidence>
<dbReference type="AlphaFoldDB" id="A0A2M7INP7"/>
<feature type="transmembrane region" description="Helical" evidence="1">
    <location>
        <begin position="9"/>
        <end position="29"/>
    </location>
</feature>
<organism evidence="2 3">
    <name type="scientific">Candidatus Kaiserbacteria bacterium CG_4_8_14_3_um_filter_38_9</name>
    <dbReference type="NCBI Taxonomy" id="1974599"/>
    <lineage>
        <taxon>Bacteria</taxon>
        <taxon>Candidatus Kaiseribacteriota</taxon>
    </lineage>
</organism>
<reference evidence="3" key="1">
    <citation type="submission" date="2017-09" db="EMBL/GenBank/DDBJ databases">
        <title>Depth-based differentiation of microbial function through sediment-hosted aquifers and enrichment of novel symbionts in the deep terrestrial subsurface.</title>
        <authorList>
            <person name="Probst A.J."/>
            <person name="Ladd B."/>
            <person name="Jarett J.K."/>
            <person name="Geller-Mcgrath D.E."/>
            <person name="Sieber C.M.K."/>
            <person name="Emerson J.B."/>
            <person name="Anantharaman K."/>
            <person name="Thomas B.C."/>
            <person name="Malmstrom R."/>
            <person name="Stieglmeier M."/>
            <person name="Klingl A."/>
            <person name="Woyke T."/>
            <person name="Ryan C.M."/>
            <person name="Banfield J.F."/>
        </authorList>
    </citation>
    <scope>NUCLEOTIDE SEQUENCE [LARGE SCALE GENOMIC DNA]</scope>
</reference>
<evidence type="ECO:0000313" key="2">
    <source>
        <dbReference type="EMBL" id="PIW96920.1"/>
    </source>
</evidence>
<name>A0A2M7INP7_9BACT</name>
<feature type="non-terminal residue" evidence="2">
    <location>
        <position position="60"/>
    </location>
</feature>
<comment type="caution">
    <text evidence="2">The sequence shown here is derived from an EMBL/GenBank/DDBJ whole genome shotgun (WGS) entry which is preliminary data.</text>
</comment>
<keyword evidence="1" id="KW-0472">Membrane</keyword>
<keyword evidence="1" id="KW-0812">Transmembrane</keyword>
<accession>A0A2M7INP7</accession>
<dbReference type="EMBL" id="PFHR01000127">
    <property type="protein sequence ID" value="PIW96920.1"/>
    <property type="molecule type" value="Genomic_DNA"/>
</dbReference>
<sequence length="60" mass="7090">MIRITDQYFWNLVFSIFFLILIIMGAIILDTEARIPYEELTIVDFTLMTLASWRLTGLFV</sequence>
<keyword evidence="1" id="KW-1133">Transmembrane helix</keyword>
<evidence type="ECO:0000313" key="3">
    <source>
        <dbReference type="Proteomes" id="UP000230837"/>
    </source>
</evidence>